<dbReference type="GO" id="GO:0046872">
    <property type="term" value="F:metal ion binding"/>
    <property type="evidence" value="ECO:0007669"/>
    <property type="project" value="UniProtKB-KW"/>
</dbReference>
<proteinExistence type="predicted"/>
<comment type="caution">
    <text evidence="7">The sequence shown here is derived from an EMBL/GenBank/DDBJ whole genome shotgun (WGS) entry which is preliminary data.</text>
</comment>
<organism evidence="7 8">
    <name type="scientific">Prevotella corporis</name>
    <dbReference type="NCBI Taxonomy" id="28128"/>
    <lineage>
        <taxon>Bacteria</taxon>
        <taxon>Pseudomonadati</taxon>
        <taxon>Bacteroidota</taxon>
        <taxon>Bacteroidia</taxon>
        <taxon>Bacteroidales</taxon>
        <taxon>Prevotellaceae</taxon>
        <taxon>Prevotella</taxon>
    </lineage>
</organism>
<keyword evidence="2" id="KW-0479">Metal-binding</keyword>
<evidence type="ECO:0000256" key="1">
    <source>
        <dbReference type="ARBA" id="ARBA00022553"/>
    </source>
</evidence>
<feature type="binding site" evidence="5">
    <location>
        <begin position="154"/>
        <end position="156"/>
    </location>
    <ligand>
        <name>substrate</name>
    </ligand>
</feature>
<evidence type="ECO:0000256" key="6">
    <source>
        <dbReference type="SAM" id="SignalP"/>
    </source>
</evidence>
<dbReference type="RefSeq" id="WP_060941141.1">
    <property type="nucleotide sequence ID" value="NZ_KQ957308.1"/>
</dbReference>
<accession>A0A133PXL4</accession>
<dbReference type="Proteomes" id="UP000070533">
    <property type="component" value="Unassembled WGS sequence"/>
</dbReference>
<evidence type="ECO:0000313" key="8">
    <source>
        <dbReference type="Proteomes" id="UP000070533"/>
    </source>
</evidence>
<gene>
    <name evidence="7" type="ORF">HMPREF3226_02226</name>
</gene>
<feature type="chain" id="PRO_5007458573" evidence="6">
    <location>
        <begin position="20"/>
        <end position="488"/>
    </location>
</feature>
<evidence type="ECO:0000256" key="4">
    <source>
        <dbReference type="PIRSR" id="PIRSR031924-50"/>
    </source>
</evidence>
<dbReference type="OrthoDB" id="9766127at2"/>
<dbReference type="SUPFAM" id="SSF53649">
    <property type="entry name" value="Alkaline phosphatase-like"/>
    <property type="match status" value="1"/>
</dbReference>
<evidence type="ECO:0000256" key="2">
    <source>
        <dbReference type="ARBA" id="ARBA00022723"/>
    </source>
</evidence>
<reference evidence="8" key="1">
    <citation type="submission" date="2016-01" db="EMBL/GenBank/DDBJ databases">
        <authorList>
            <person name="Mitreva M."/>
            <person name="Pepin K.H."/>
            <person name="Mihindukulasuriya K.A."/>
            <person name="Fulton R."/>
            <person name="Fronick C."/>
            <person name="O'Laughlin M."/>
            <person name="Miner T."/>
            <person name="Herter B."/>
            <person name="Rosa B.A."/>
            <person name="Cordes M."/>
            <person name="Tomlinson C."/>
            <person name="Wollam A."/>
            <person name="Palsikar V.B."/>
            <person name="Mardis E.R."/>
            <person name="Wilson R.K."/>
        </authorList>
    </citation>
    <scope>NUCLEOTIDE SEQUENCE [LARGE SCALE GENOMIC DNA]</scope>
    <source>
        <strain evidence="8">MJR7716</strain>
    </source>
</reference>
<sequence length="488" mass="54445">MKKLSTIIVLLALAIVSQAQVSRPKLIVGLVVDQMRWDYLYLYNDEFGSDGLKRLLADGFSFENTHINYAPTITAVGHSSIFSGSIPAIHGIAGNYFSDNNKFVYCCDDSTVMTVGSTSKEGKMSPRRMLTTTIGDQLKLASNFRSKVIGISLKDRASILPAGHSADAAYWWDTSAGHFITSTYYMKELPSWVQEFNKKNHTAANFNIKTSNLGVTMTFRMAEAALENEKLGQGDATDMLTVSVSSTDAIGHKYGTRGAENHDVYMQLDKDLAHFLNTLDAKVGKGNYLLFLTADHGAAHNYNYLKSHRIPAGAFEYNKAVRELNAHLQSKFGIAPVFGEDNYQFYFNDKMIMQAGVEKQEVIDEAIDFLKSDPQYLYVFDEEKVATQTMPDFFKVRMQNGYFRNRSGAIGVVTRPQFFGAKDSPSYTGTQHGQPYPYDTHLPWIMYGWHVNPGESSIETTVNDIAATVCSMLKIQMPNGCIGKPRIH</sequence>
<dbReference type="GO" id="GO:0004035">
    <property type="term" value="F:alkaline phosphatase activity"/>
    <property type="evidence" value="ECO:0007669"/>
    <property type="project" value="InterPro"/>
</dbReference>
<keyword evidence="8" id="KW-1185">Reference proteome</keyword>
<name>A0A133PXL4_9BACT</name>
<feature type="signal peptide" evidence="6">
    <location>
        <begin position="1"/>
        <end position="19"/>
    </location>
</feature>
<dbReference type="STRING" id="28128.HMPREF3226_02226"/>
<dbReference type="CDD" id="cd16016">
    <property type="entry name" value="AP-SPAP"/>
    <property type="match status" value="1"/>
</dbReference>
<dbReference type="InterPro" id="IPR026263">
    <property type="entry name" value="Alkaline_phosphatase_prok"/>
</dbReference>
<dbReference type="AlphaFoldDB" id="A0A133PXL4"/>
<dbReference type="PANTHER" id="PTHR10151">
    <property type="entry name" value="ECTONUCLEOTIDE PYROPHOSPHATASE/PHOSPHODIESTERASE"/>
    <property type="match status" value="1"/>
</dbReference>
<dbReference type="InterPro" id="IPR002591">
    <property type="entry name" value="Phosphodiest/P_Trfase"/>
</dbReference>
<evidence type="ECO:0000313" key="7">
    <source>
        <dbReference type="EMBL" id="KXA34761.1"/>
    </source>
</evidence>
<dbReference type="PANTHER" id="PTHR10151:SF120">
    <property type="entry name" value="BIS(5'-ADENOSYL)-TRIPHOSPHATASE"/>
    <property type="match status" value="1"/>
</dbReference>
<evidence type="ECO:0000256" key="3">
    <source>
        <dbReference type="ARBA" id="ARBA00022729"/>
    </source>
</evidence>
<dbReference type="PIRSF" id="PIRSF031924">
    <property type="entry name" value="Pi-irrepressible_AP"/>
    <property type="match status" value="1"/>
</dbReference>
<dbReference type="Pfam" id="PF01663">
    <property type="entry name" value="Phosphodiest"/>
    <property type="match status" value="1"/>
</dbReference>
<protein>
    <submittedName>
        <fullName evidence="7">Type I phosphodiesterase / nucleotide pyrophosphatase</fullName>
    </submittedName>
</protein>
<dbReference type="PATRIC" id="fig|28128.5.peg.2290"/>
<dbReference type="EMBL" id="LRQG01000197">
    <property type="protein sequence ID" value="KXA34761.1"/>
    <property type="molecule type" value="Genomic_DNA"/>
</dbReference>
<feature type="binding site" evidence="5">
    <location>
        <position position="95"/>
    </location>
    <ligand>
        <name>substrate</name>
    </ligand>
</feature>
<keyword evidence="1 4" id="KW-0597">Phosphoprotein</keyword>
<dbReference type="eggNOG" id="COG1524">
    <property type="taxonomic scope" value="Bacteria"/>
</dbReference>
<dbReference type="InterPro" id="IPR017850">
    <property type="entry name" value="Alkaline_phosphatase_core_sf"/>
</dbReference>
<dbReference type="Gene3D" id="3.40.720.10">
    <property type="entry name" value="Alkaline Phosphatase, subunit A"/>
    <property type="match status" value="2"/>
</dbReference>
<feature type="active site" description="Phosphothreonine intermediate" evidence="4">
    <location>
        <position position="74"/>
    </location>
</feature>
<keyword evidence="3 6" id="KW-0732">Signal</keyword>
<evidence type="ECO:0000256" key="5">
    <source>
        <dbReference type="PIRSR" id="PIRSR031924-51"/>
    </source>
</evidence>